<comment type="caution">
    <text evidence="9">The sequence shown here is derived from an EMBL/GenBank/DDBJ whole genome shotgun (WGS) entry which is preliminary data.</text>
</comment>
<evidence type="ECO:0000313" key="10">
    <source>
        <dbReference type="Proteomes" id="UP001597264"/>
    </source>
</evidence>
<dbReference type="EMBL" id="JBHTLR010000003">
    <property type="protein sequence ID" value="MFD1215099.1"/>
    <property type="molecule type" value="Genomic_DNA"/>
</dbReference>
<evidence type="ECO:0000256" key="6">
    <source>
        <dbReference type="PROSITE-ProRule" id="PRU00433"/>
    </source>
</evidence>
<dbReference type="PANTHER" id="PTHR40942:SF2">
    <property type="entry name" value="CYTOCHROME-RELATED"/>
    <property type="match status" value="1"/>
</dbReference>
<organism evidence="9 10">
    <name type="scientific">Microbulbifer celer</name>
    <dbReference type="NCBI Taxonomy" id="435905"/>
    <lineage>
        <taxon>Bacteria</taxon>
        <taxon>Pseudomonadati</taxon>
        <taxon>Pseudomonadota</taxon>
        <taxon>Gammaproteobacteria</taxon>
        <taxon>Cellvibrionales</taxon>
        <taxon>Microbulbiferaceae</taxon>
        <taxon>Microbulbifer</taxon>
    </lineage>
</organism>
<protein>
    <submittedName>
        <fullName evidence="9">C-type cytochrome</fullName>
    </submittedName>
</protein>
<evidence type="ECO:0000256" key="4">
    <source>
        <dbReference type="ARBA" id="ARBA00022982"/>
    </source>
</evidence>
<keyword evidence="5 6" id="KW-0408">Iron</keyword>
<keyword evidence="4" id="KW-0249">Electron transport</keyword>
<keyword evidence="10" id="KW-1185">Reference proteome</keyword>
<keyword evidence="1" id="KW-0813">Transport</keyword>
<evidence type="ECO:0000256" key="2">
    <source>
        <dbReference type="ARBA" id="ARBA00022617"/>
    </source>
</evidence>
<sequence length="103" mass="11137">MKKLKRFVSLCCVLAGTSFSAYAETVEEKYQRACHVCHATGVGNAPVVHDVDAWKPHLDKGMDTLVKSVKNGLNAMPPGGLCADCSDADYKALIEYMSSPKSE</sequence>
<feature type="chain" id="PRO_5045339668" evidence="7">
    <location>
        <begin position="24"/>
        <end position="103"/>
    </location>
</feature>
<evidence type="ECO:0000256" key="7">
    <source>
        <dbReference type="SAM" id="SignalP"/>
    </source>
</evidence>
<dbReference type="InterPro" id="IPR009056">
    <property type="entry name" value="Cyt_c-like_dom"/>
</dbReference>
<dbReference type="PRINTS" id="PR00607">
    <property type="entry name" value="CYTCHROMECIE"/>
</dbReference>
<accession>A0ABW3U3L6</accession>
<evidence type="ECO:0000256" key="1">
    <source>
        <dbReference type="ARBA" id="ARBA00022448"/>
    </source>
</evidence>
<evidence type="ECO:0000313" key="9">
    <source>
        <dbReference type="EMBL" id="MFD1215099.1"/>
    </source>
</evidence>
<keyword evidence="2 6" id="KW-0349">Heme</keyword>
<evidence type="ECO:0000256" key="3">
    <source>
        <dbReference type="ARBA" id="ARBA00022723"/>
    </source>
</evidence>
<evidence type="ECO:0000256" key="5">
    <source>
        <dbReference type="ARBA" id="ARBA00023004"/>
    </source>
</evidence>
<feature type="signal peptide" evidence="7">
    <location>
        <begin position="1"/>
        <end position="23"/>
    </location>
</feature>
<gene>
    <name evidence="9" type="ORF">ACFQ2X_00680</name>
</gene>
<evidence type="ECO:0000259" key="8">
    <source>
        <dbReference type="PROSITE" id="PS51007"/>
    </source>
</evidence>
<dbReference type="Proteomes" id="UP001597264">
    <property type="component" value="Unassembled WGS sequence"/>
</dbReference>
<reference evidence="10" key="1">
    <citation type="journal article" date="2019" name="Int. J. Syst. Evol. Microbiol.">
        <title>The Global Catalogue of Microorganisms (GCM) 10K type strain sequencing project: providing services to taxonomists for standard genome sequencing and annotation.</title>
        <authorList>
            <consortium name="The Broad Institute Genomics Platform"/>
            <consortium name="The Broad Institute Genome Sequencing Center for Infectious Disease"/>
            <person name="Wu L."/>
            <person name="Ma J."/>
        </authorList>
    </citation>
    <scope>NUCLEOTIDE SEQUENCE [LARGE SCALE GENOMIC DNA]</scope>
    <source>
        <strain evidence="10">CCUG 54356</strain>
    </source>
</reference>
<dbReference type="PANTHER" id="PTHR40942">
    <property type="match status" value="1"/>
</dbReference>
<dbReference type="InterPro" id="IPR036909">
    <property type="entry name" value="Cyt_c-like_dom_sf"/>
</dbReference>
<name>A0ABW3U3L6_9GAMM</name>
<dbReference type="PROSITE" id="PS51007">
    <property type="entry name" value="CYTC"/>
    <property type="match status" value="1"/>
</dbReference>
<keyword evidence="3 6" id="KW-0479">Metal-binding</keyword>
<feature type="domain" description="Cytochrome c" evidence="8">
    <location>
        <begin position="21"/>
        <end position="101"/>
    </location>
</feature>
<dbReference type="Gene3D" id="1.10.760.10">
    <property type="entry name" value="Cytochrome c-like domain"/>
    <property type="match status" value="1"/>
</dbReference>
<dbReference type="InterPro" id="IPR002323">
    <property type="entry name" value="Cyt_CIE"/>
</dbReference>
<proteinExistence type="predicted"/>
<dbReference type="RefSeq" id="WP_230435413.1">
    <property type="nucleotide sequence ID" value="NZ_CP087715.1"/>
</dbReference>
<dbReference type="SUPFAM" id="SSF46626">
    <property type="entry name" value="Cytochrome c"/>
    <property type="match status" value="1"/>
</dbReference>
<dbReference type="Pfam" id="PF13442">
    <property type="entry name" value="Cytochrome_CBB3"/>
    <property type="match status" value="1"/>
</dbReference>
<keyword evidence="7" id="KW-0732">Signal</keyword>